<feature type="domain" description="Ribosomal RNA large subunit methyltransferase K/L-like methyltransferase" evidence="4">
    <location>
        <begin position="9"/>
        <end position="168"/>
    </location>
</feature>
<dbReference type="Pfam" id="PF01170">
    <property type="entry name" value="UPF0020"/>
    <property type="match status" value="1"/>
</dbReference>
<dbReference type="Proteomes" id="UP000007264">
    <property type="component" value="Unassembled WGS sequence"/>
</dbReference>
<dbReference type="GO" id="GO:0043527">
    <property type="term" value="C:tRNA methyltransferase complex"/>
    <property type="evidence" value="ECO:0007669"/>
    <property type="project" value="UniProtKB-ARBA"/>
</dbReference>
<evidence type="ECO:0000256" key="3">
    <source>
        <dbReference type="SAM" id="MobiDB-lite"/>
    </source>
</evidence>
<keyword evidence="1 5" id="KW-0489">Methyltransferase</keyword>
<dbReference type="RefSeq" id="XP_005646122.1">
    <property type="nucleotide sequence ID" value="XM_005646065.1"/>
</dbReference>
<evidence type="ECO:0000256" key="2">
    <source>
        <dbReference type="ARBA" id="ARBA00022679"/>
    </source>
</evidence>
<organism evidence="5 6">
    <name type="scientific">Coccomyxa subellipsoidea (strain C-169)</name>
    <name type="common">Green microalga</name>
    <dbReference type="NCBI Taxonomy" id="574566"/>
    <lineage>
        <taxon>Eukaryota</taxon>
        <taxon>Viridiplantae</taxon>
        <taxon>Chlorophyta</taxon>
        <taxon>core chlorophytes</taxon>
        <taxon>Trebouxiophyceae</taxon>
        <taxon>Trebouxiophyceae incertae sedis</taxon>
        <taxon>Coccomyxaceae</taxon>
        <taxon>Coccomyxa</taxon>
        <taxon>Coccomyxa subellipsoidea</taxon>
    </lineage>
</organism>
<dbReference type="Gene3D" id="3.30.2130.30">
    <property type="match status" value="1"/>
</dbReference>
<dbReference type="STRING" id="574566.I0YT59"/>
<evidence type="ECO:0000313" key="6">
    <source>
        <dbReference type="Proteomes" id="UP000007264"/>
    </source>
</evidence>
<dbReference type="AlphaFoldDB" id="I0YT59"/>
<reference evidence="5 6" key="1">
    <citation type="journal article" date="2012" name="Genome Biol.">
        <title>The genome of the polar eukaryotic microalga coccomyxa subellipsoidea reveals traits of cold adaptation.</title>
        <authorList>
            <person name="Blanc G."/>
            <person name="Agarkova I."/>
            <person name="Grimwood J."/>
            <person name="Kuo A."/>
            <person name="Brueggeman A."/>
            <person name="Dunigan D."/>
            <person name="Gurnon J."/>
            <person name="Ladunga I."/>
            <person name="Lindquist E."/>
            <person name="Lucas S."/>
            <person name="Pangilinan J."/>
            <person name="Proschold T."/>
            <person name="Salamov A."/>
            <person name="Schmutz J."/>
            <person name="Weeks D."/>
            <person name="Yamada T."/>
            <person name="Claverie J.M."/>
            <person name="Grigoriev I."/>
            <person name="Van Etten J."/>
            <person name="Lomsadze A."/>
            <person name="Borodovsky M."/>
        </authorList>
    </citation>
    <scope>NUCLEOTIDE SEQUENCE [LARGE SCALE GENOMIC DNA]</scope>
    <source>
        <strain evidence="5 6">C-169</strain>
    </source>
</reference>
<feature type="region of interest" description="Disordered" evidence="3">
    <location>
        <begin position="163"/>
        <end position="183"/>
    </location>
</feature>
<dbReference type="Gene3D" id="3.40.50.150">
    <property type="entry name" value="Vaccinia Virus protein VP39"/>
    <property type="match status" value="1"/>
</dbReference>
<evidence type="ECO:0000313" key="5">
    <source>
        <dbReference type="EMBL" id="EIE21578.1"/>
    </source>
</evidence>
<dbReference type="PROSITE" id="PS01261">
    <property type="entry name" value="UPF0020"/>
    <property type="match status" value="1"/>
</dbReference>
<dbReference type="PANTHER" id="PTHR47313:SF1">
    <property type="entry name" value="RIBOSOMAL RNA LARGE SUBUNIT METHYLTRANSFERASE K_L"/>
    <property type="match status" value="1"/>
</dbReference>
<dbReference type="GeneID" id="17039706"/>
<gene>
    <name evidence="5" type="ORF">COCSUDRAFT_43269</name>
</gene>
<dbReference type="SUPFAM" id="SSF53335">
    <property type="entry name" value="S-adenosyl-L-methionine-dependent methyltransferases"/>
    <property type="match status" value="1"/>
</dbReference>
<dbReference type="KEGG" id="csl:COCSUDRAFT_43269"/>
<dbReference type="PROSITE" id="PS00092">
    <property type="entry name" value="N6_MTASE"/>
    <property type="match status" value="1"/>
</dbReference>
<dbReference type="InterPro" id="IPR053943">
    <property type="entry name" value="RlmKL-like_Mtase_CS"/>
</dbReference>
<keyword evidence="6" id="KW-1185">Reference proteome</keyword>
<evidence type="ECO:0000259" key="4">
    <source>
        <dbReference type="Pfam" id="PF01170"/>
    </source>
</evidence>
<sequence length="268" mass="29090">MSGDSLHRRGYRSAMHKASLNEAAAAGCLALAGWPQAAAAGMHHCPWKVLADPMCGSGTFLIEAALMATHSAPGLYRRRWPFERWPDFDAAAWRRVVADAKGACRPWKGTLLGNDIHSGALSLAAKDLGNAGLSKLVQLTHGPCSEWQPTQRPAMVITNPPWGNRLMSPSGEGGPDGRQSEEASIDPDLEAAWRDLGFFLKGQCPEADVAVLSGNKHITSMLRMKADRRFPMTIGGVDCRLIKYKVLPPKPEGFVPAAREKIKSKSIW</sequence>
<dbReference type="OrthoDB" id="416496at2759"/>
<comment type="caution">
    <text evidence="5">The sequence shown here is derived from an EMBL/GenBank/DDBJ whole genome shotgun (WGS) entry which is preliminary data.</text>
</comment>
<dbReference type="InterPro" id="IPR000241">
    <property type="entry name" value="RlmKL-like_Mtase"/>
</dbReference>
<dbReference type="InterPro" id="IPR002052">
    <property type="entry name" value="DNA_methylase_N6_adenine_CS"/>
</dbReference>
<dbReference type="GO" id="GO:0003676">
    <property type="term" value="F:nucleic acid binding"/>
    <property type="evidence" value="ECO:0007669"/>
    <property type="project" value="InterPro"/>
</dbReference>
<dbReference type="GO" id="GO:0032259">
    <property type="term" value="P:methylation"/>
    <property type="evidence" value="ECO:0007669"/>
    <property type="project" value="UniProtKB-KW"/>
</dbReference>
<proteinExistence type="predicted"/>
<protein>
    <submittedName>
        <fullName evidence="5">RNA methylase</fullName>
    </submittedName>
</protein>
<dbReference type="GO" id="GO:0008168">
    <property type="term" value="F:methyltransferase activity"/>
    <property type="evidence" value="ECO:0007669"/>
    <property type="project" value="UniProtKB-KW"/>
</dbReference>
<dbReference type="PANTHER" id="PTHR47313">
    <property type="entry name" value="RIBOSOMAL RNA LARGE SUBUNIT METHYLTRANSFERASE K/L"/>
    <property type="match status" value="1"/>
</dbReference>
<accession>I0YT59</accession>
<dbReference type="InterPro" id="IPR029063">
    <property type="entry name" value="SAM-dependent_MTases_sf"/>
</dbReference>
<evidence type="ECO:0000256" key="1">
    <source>
        <dbReference type="ARBA" id="ARBA00022603"/>
    </source>
</evidence>
<name>I0YT59_COCSC</name>
<dbReference type="EMBL" id="AGSI01000012">
    <property type="protein sequence ID" value="EIE21578.1"/>
    <property type="molecule type" value="Genomic_DNA"/>
</dbReference>
<dbReference type="eggNOG" id="ENOG502QTIB">
    <property type="taxonomic scope" value="Eukaryota"/>
</dbReference>
<keyword evidence="2" id="KW-0808">Transferase</keyword>